<proteinExistence type="predicted"/>
<accession>A0AAD6UMX8</accession>
<comment type="caution">
    <text evidence="1">The sequence shown here is derived from an EMBL/GenBank/DDBJ whole genome shotgun (WGS) entry which is preliminary data.</text>
</comment>
<dbReference type="AlphaFoldDB" id="A0AAD6UMX8"/>
<sequence length="177" mass="19804">MSIVRLCQSTYSALACCATASQRHPWGPHRYRYRGPHRYGYRDPDDGGPGQLARSKTLRKTRQKETIYIKLIRDALLPSENVDATLTVWSMLGGMLLAGAKAREGWGGVAARRGACEEALTTSWKIRRARGGQVAGCGDAAHSLSCRRRKILQTECQCAMNHSEEQETNLRRDDRLQ</sequence>
<organism evidence="1 2">
    <name type="scientific">Mycena pura</name>
    <dbReference type="NCBI Taxonomy" id="153505"/>
    <lineage>
        <taxon>Eukaryota</taxon>
        <taxon>Fungi</taxon>
        <taxon>Dikarya</taxon>
        <taxon>Basidiomycota</taxon>
        <taxon>Agaricomycotina</taxon>
        <taxon>Agaricomycetes</taxon>
        <taxon>Agaricomycetidae</taxon>
        <taxon>Agaricales</taxon>
        <taxon>Marasmiineae</taxon>
        <taxon>Mycenaceae</taxon>
        <taxon>Mycena</taxon>
    </lineage>
</organism>
<evidence type="ECO:0000313" key="2">
    <source>
        <dbReference type="Proteomes" id="UP001219525"/>
    </source>
</evidence>
<name>A0AAD6UMX8_9AGAR</name>
<gene>
    <name evidence="1" type="ORF">GGX14DRAFT_482529</name>
</gene>
<keyword evidence="2" id="KW-1185">Reference proteome</keyword>
<dbReference type="PROSITE" id="PS51257">
    <property type="entry name" value="PROKAR_LIPOPROTEIN"/>
    <property type="match status" value="1"/>
</dbReference>
<evidence type="ECO:0000313" key="1">
    <source>
        <dbReference type="EMBL" id="KAJ7190752.1"/>
    </source>
</evidence>
<dbReference type="EMBL" id="JARJCW010000143">
    <property type="protein sequence ID" value="KAJ7190752.1"/>
    <property type="molecule type" value="Genomic_DNA"/>
</dbReference>
<dbReference type="Proteomes" id="UP001219525">
    <property type="component" value="Unassembled WGS sequence"/>
</dbReference>
<reference evidence="1" key="1">
    <citation type="submission" date="2023-03" db="EMBL/GenBank/DDBJ databases">
        <title>Massive genome expansion in bonnet fungi (Mycena s.s.) driven by repeated elements and novel gene families across ecological guilds.</title>
        <authorList>
            <consortium name="Lawrence Berkeley National Laboratory"/>
            <person name="Harder C.B."/>
            <person name="Miyauchi S."/>
            <person name="Viragh M."/>
            <person name="Kuo A."/>
            <person name="Thoen E."/>
            <person name="Andreopoulos B."/>
            <person name="Lu D."/>
            <person name="Skrede I."/>
            <person name="Drula E."/>
            <person name="Henrissat B."/>
            <person name="Morin E."/>
            <person name="Kohler A."/>
            <person name="Barry K."/>
            <person name="LaButti K."/>
            <person name="Morin E."/>
            <person name="Salamov A."/>
            <person name="Lipzen A."/>
            <person name="Mereny Z."/>
            <person name="Hegedus B."/>
            <person name="Baldrian P."/>
            <person name="Stursova M."/>
            <person name="Weitz H."/>
            <person name="Taylor A."/>
            <person name="Grigoriev I.V."/>
            <person name="Nagy L.G."/>
            <person name="Martin F."/>
            <person name="Kauserud H."/>
        </authorList>
    </citation>
    <scope>NUCLEOTIDE SEQUENCE</scope>
    <source>
        <strain evidence="1">9144</strain>
    </source>
</reference>
<protein>
    <submittedName>
        <fullName evidence="1">Uncharacterized protein</fullName>
    </submittedName>
</protein>